<feature type="region of interest" description="Disordered" evidence="1">
    <location>
        <begin position="763"/>
        <end position="906"/>
    </location>
</feature>
<feature type="compositionally biased region" description="Acidic residues" evidence="1">
    <location>
        <begin position="540"/>
        <end position="549"/>
    </location>
</feature>
<feature type="region of interest" description="Disordered" evidence="1">
    <location>
        <begin position="1"/>
        <end position="232"/>
    </location>
</feature>
<dbReference type="InParanoid" id="A0A0H2QYR1"/>
<dbReference type="Proteomes" id="UP000053477">
    <property type="component" value="Unassembled WGS sequence"/>
</dbReference>
<feature type="compositionally biased region" description="Low complexity" evidence="1">
    <location>
        <begin position="650"/>
        <end position="659"/>
    </location>
</feature>
<dbReference type="AlphaFoldDB" id="A0A0H2QYR1"/>
<dbReference type="EMBL" id="KQ086508">
    <property type="protein sequence ID" value="KLO04534.1"/>
    <property type="molecule type" value="Genomic_DNA"/>
</dbReference>
<feature type="compositionally biased region" description="Basic residues" evidence="1">
    <location>
        <begin position="771"/>
        <end position="780"/>
    </location>
</feature>
<feature type="compositionally biased region" description="Basic residues" evidence="1">
    <location>
        <begin position="596"/>
        <end position="606"/>
    </location>
</feature>
<sequence length="951" mass="103857">MQYNLRSGRQPNASRERHAAEENPAGEARVQKKGKGKATKSEAPKKSRGRSVGKQKKAKRGRSALSTSESESDEYEPRDQSEYYDPPDADDGPPKPSLLSELTPLTSSPAKSLQINPGAVEEEDRLSDPEPNRQQSASSRRKKRRRTSQFNPEKEGGISFESTRIIENGDGLEVDENEFDANSDSEELAKLGEPGHARSGGGGGAGEAEVHGDAGEAGGVDDAGEAGENGNVQELTFPSVHKILKGNPRVDRTPTQKVVYSPIVSPGTRLSILSPTTRTFGTSIQAQRQANLLTTQGHVEGLPHAGRGPGTSRTTVMSRNRSRSRSPRKPVNREALKANIKKTSRSRVSRSPVKKEHQNSQSRSRSRASRSPVKKDHQNPQSRSRSRTSRSPKKEERRVSQSQSRAAQRSRSPKKRDERVQQSASQAPRPPRVIKRTYINEDYGDGVVLEYTQRFPPPLYASNIEDVPQEYIAQRLASFRARKAIPHHDLRQDTSKKNGKPRAEDNGGKPEDSATGTKSQQHGMVTTVQTQNGTGLADQELGEEDSEVEERDRSAKVGRNKQYQKATTAQTTQNGKGPAVQESDSEDGEEEERDRSAKKGRSKRHQTATTTAQTTQNGKGPTVQESDSEDSEEEERDRSAKKGRSKRHQTATTTAQTTQNGKGLTVQDSGSEDSEEEEPVKSAKGKKKQSFQTATTAQTTQNGKGPAVQESDSEDGEEGVVRMGSDGGEDMDAGEGEYNSENIDHDENLDVEASQSYVMHHSTSKNVSVLTHHRSNKPKHKVPDAKYLASHKATFPANNVSRGWGGSSKEPSQKSSKGTVHDSANVAEPSGAKKSTSGSRGAVESSDTMVKERQSQDHSRSLPMNQTAKRTSSGASLATHSSGAKENAPPPAVHRVRATPSEVSRGDALARRENLSIFVMYDYDIIHTWRGGKTLEIKDKVVPMPCHHSIY</sequence>
<feature type="region of interest" description="Disordered" evidence="1">
    <location>
        <begin position="483"/>
        <end position="745"/>
    </location>
</feature>
<feature type="compositionally biased region" description="Low complexity" evidence="1">
    <location>
        <begin position="561"/>
        <end position="573"/>
    </location>
</feature>
<organism evidence="2 3">
    <name type="scientific">Schizopora paradoxa</name>
    <dbReference type="NCBI Taxonomy" id="27342"/>
    <lineage>
        <taxon>Eukaryota</taxon>
        <taxon>Fungi</taxon>
        <taxon>Dikarya</taxon>
        <taxon>Basidiomycota</taxon>
        <taxon>Agaricomycotina</taxon>
        <taxon>Agaricomycetes</taxon>
        <taxon>Hymenochaetales</taxon>
        <taxon>Schizoporaceae</taxon>
        <taxon>Schizopora</taxon>
    </lineage>
</organism>
<reference evidence="2 3" key="1">
    <citation type="submission" date="2015-04" db="EMBL/GenBank/DDBJ databases">
        <title>Complete genome sequence of Schizopora paradoxa KUC8140, a cosmopolitan wood degrader in East Asia.</title>
        <authorList>
            <consortium name="DOE Joint Genome Institute"/>
            <person name="Min B."/>
            <person name="Park H."/>
            <person name="Jang Y."/>
            <person name="Kim J.-J."/>
            <person name="Kim K.H."/>
            <person name="Pangilinan J."/>
            <person name="Lipzen A."/>
            <person name="Riley R."/>
            <person name="Grigoriev I.V."/>
            <person name="Spatafora J.W."/>
            <person name="Choi I.-G."/>
        </authorList>
    </citation>
    <scope>NUCLEOTIDE SEQUENCE [LARGE SCALE GENOMIC DNA]</scope>
    <source>
        <strain evidence="2 3">KUC8140</strain>
    </source>
</reference>
<feature type="compositionally biased region" description="Low complexity" evidence="1">
    <location>
        <begin position="97"/>
        <end position="109"/>
    </location>
</feature>
<name>A0A0H2QYR1_9AGAM</name>
<protein>
    <submittedName>
        <fullName evidence="2">Uncharacterized protein</fullName>
    </submittedName>
</protein>
<feature type="compositionally biased region" description="Low complexity" evidence="1">
    <location>
        <begin position="607"/>
        <end position="616"/>
    </location>
</feature>
<feature type="compositionally biased region" description="Low complexity" evidence="1">
    <location>
        <begin position="692"/>
        <end position="701"/>
    </location>
</feature>
<feature type="compositionally biased region" description="Polar residues" evidence="1">
    <location>
        <begin position="1"/>
        <end position="13"/>
    </location>
</feature>
<feature type="compositionally biased region" description="Basic residues" evidence="1">
    <location>
        <begin position="339"/>
        <end position="348"/>
    </location>
</feature>
<keyword evidence="3" id="KW-1185">Reference proteome</keyword>
<feature type="compositionally biased region" description="Polar residues" evidence="1">
    <location>
        <begin position="514"/>
        <end position="534"/>
    </location>
</feature>
<accession>A0A0H2QYR1</accession>
<feature type="compositionally biased region" description="Basic and acidic residues" evidence="1">
    <location>
        <begin position="486"/>
        <end position="512"/>
    </location>
</feature>
<proteinExistence type="predicted"/>
<feature type="compositionally biased region" description="Acidic residues" evidence="1">
    <location>
        <begin position="170"/>
        <end position="186"/>
    </location>
</feature>
<feature type="compositionally biased region" description="Acidic residues" evidence="1">
    <location>
        <begin position="626"/>
        <end position="635"/>
    </location>
</feature>
<feature type="compositionally biased region" description="Basic and acidic residues" evidence="1">
    <location>
        <begin position="849"/>
        <end position="860"/>
    </location>
</feature>
<feature type="compositionally biased region" description="Polar residues" evidence="1">
    <location>
        <begin position="809"/>
        <end position="818"/>
    </location>
</feature>
<feature type="compositionally biased region" description="Basic residues" evidence="1">
    <location>
        <begin position="320"/>
        <end position="330"/>
    </location>
</feature>
<feature type="region of interest" description="Disordered" evidence="1">
    <location>
        <begin position="299"/>
        <end position="438"/>
    </location>
</feature>
<evidence type="ECO:0000256" key="1">
    <source>
        <dbReference type="SAM" id="MobiDB-lite"/>
    </source>
</evidence>
<feature type="compositionally biased region" description="Polar residues" evidence="1">
    <location>
        <begin position="862"/>
        <end position="884"/>
    </location>
</feature>
<feature type="compositionally biased region" description="Basic residues" evidence="1">
    <location>
        <begin position="46"/>
        <end position="62"/>
    </location>
</feature>
<feature type="compositionally biased region" description="Acidic residues" evidence="1">
    <location>
        <begin position="583"/>
        <end position="592"/>
    </location>
</feature>
<gene>
    <name evidence="2" type="ORF">SCHPADRAFT_896956</name>
</gene>
<feature type="compositionally biased region" description="Basic residues" evidence="1">
    <location>
        <begin position="639"/>
        <end position="649"/>
    </location>
</feature>
<evidence type="ECO:0000313" key="3">
    <source>
        <dbReference type="Proteomes" id="UP000053477"/>
    </source>
</evidence>
<feature type="compositionally biased region" description="Basic and acidic residues" evidence="1">
    <location>
        <begin position="187"/>
        <end position="196"/>
    </location>
</feature>
<evidence type="ECO:0000313" key="2">
    <source>
        <dbReference type="EMBL" id="KLO04534.1"/>
    </source>
</evidence>
<feature type="compositionally biased region" description="Low complexity" evidence="1">
    <location>
        <begin position="400"/>
        <end position="410"/>
    </location>
</feature>